<dbReference type="Proteomes" id="UP001364617">
    <property type="component" value="Unassembled WGS sequence"/>
</dbReference>
<dbReference type="PANTHER" id="PTHR14948">
    <property type="entry name" value="NG5"/>
    <property type="match status" value="1"/>
</dbReference>
<evidence type="ECO:0008006" key="10">
    <source>
        <dbReference type="Google" id="ProtNLM"/>
    </source>
</evidence>
<feature type="region of interest" description="Disordered" evidence="6">
    <location>
        <begin position="1"/>
        <end position="32"/>
    </location>
</feature>
<dbReference type="PANTHER" id="PTHR14948:SF46">
    <property type="entry name" value="DISPANIN SUBFAMILY A MEMBER 2B-LIKE-RELATED"/>
    <property type="match status" value="1"/>
</dbReference>
<proteinExistence type="inferred from homology"/>
<reference evidence="8 9" key="1">
    <citation type="submission" date="2024-02" db="EMBL/GenBank/DDBJ databases">
        <title>Chromosome-level genome assembly of the Eurasian Minnow (Phoxinus phoxinus).</title>
        <authorList>
            <person name="Oriowo T.O."/>
            <person name="Martin S."/>
            <person name="Stange M."/>
            <person name="Chrysostomakis Y."/>
            <person name="Brown T."/>
            <person name="Winkler S."/>
            <person name="Kukowka S."/>
            <person name="Myers E.W."/>
            <person name="Bohne A."/>
        </authorList>
    </citation>
    <scope>NUCLEOTIDE SEQUENCE [LARGE SCALE GENOMIC DNA]</scope>
    <source>
        <strain evidence="8">ZFMK-TIS-60720</strain>
        <tissue evidence="8">Whole Organism</tissue>
    </source>
</reference>
<gene>
    <name evidence="8" type="ORF">R3I93_020063</name>
</gene>
<evidence type="ECO:0000313" key="9">
    <source>
        <dbReference type="Proteomes" id="UP001364617"/>
    </source>
</evidence>
<comment type="caution">
    <text evidence="8">The sequence shown here is derived from an EMBL/GenBank/DDBJ whole genome shotgun (WGS) entry which is preliminary data.</text>
</comment>
<evidence type="ECO:0000256" key="7">
    <source>
        <dbReference type="SAM" id="Phobius"/>
    </source>
</evidence>
<name>A0AAN9GT24_9TELE</name>
<dbReference type="Pfam" id="PF04505">
    <property type="entry name" value="CD225"/>
    <property type="match status" value="1"/>
</dbReference>
<protein>
    <recommendedName>
        <fullName evidence="10">Synapse differentiation-inducing gene protein 1-like</fullName>
    </recommendedName>
</protein>
<dbReference type="EMBL" id="JAYKXH010000022">
    <property type="protein sequence ID" value="KAK7127361.1"/>
    <property type="molecule type" value="Genomic_DNA"/>
</dbReference>
<evidence type="ECO:0000256" key="4">
    <source>
        <dbReference type="ARBA" id="ARBA00022989"/>
    </source>
</evidence>
<keyword evidence="3 7" id="KW-0812">Transmembrane</keyword>
<dbReference type="GO" id="GO:0016020">
    <property type="term" value="C:membrane"/>
    <property type="evidence" value="ECO:0007669"/>
    <property type="project" value="UniProtKB-SubCell"/>
</dbReference>
<keyword evidence="5 7" id="KW-0472">Membrane</keyword>
<accession>A0AAN9GT24</accession>
<evidence type="ECO:0000256" key="6">
    <source>
        <dbReference type="SAM" id="MobiDB-lite"/>
    </source>
</evidence>
<evidence type="ECO:0000256" key="2">
    <source>
        <dbReference type="ARBA" id="ARBA00006843"/>
    </source>
</evidence>
<keyword evidence="4 7" id="KW-1133">Transmembrane helix</keyword>
<sequence>MYNQEPTIGGINPSFSGAPDEQNPSEKPWMGQPAPPLYPVMSPYPQGPVHTGVVVQPPVFMTTTPTPTHVPDYLGYSIFTLLCCCFPLGIAALIYSVSTQKANMAGQEDLATRSSKKTLILNHVSVGIGLAVNTLIILLIILHQNGLL</sequence>
<evidence type="ECO:0000256" key="5">
    <source>
        <dbReference type="ARBA" id="ARBA00023136"/>
    </source>
</evidence>
<evidence type="ECO:0000256" key="1">
    <source>
        <dbReference type="ARBA" id="ARBA00004370"/>
    </source>
</evidence>
<evidence type="ECO:0000256" key="3">
    <source>
        <dbReference type="ARBA" id="ARBA00022692"/>
    </source>
</evidence>
<dbReference type="InterPro" id="IPR007593">
    <property type="entry name" value="CD225/Dispanin_fam"/>
</dbReference>
<organism evidence="8 9">
    <name type="scientific">Phoxinus phoxinus</name>
    <name type="common">Eurasian minnow</name>
    <dbReference type="NCBI Taxonomy" id="58324"/>
    <lineage>
        <taxon>Eukaryota</taxon>
        <taxon>Metazoa</taxon>
        <taxon>Chordata</taxon>
        <taxon>Craniata</taxon>
        <taxon>Vertebrata</taxon>
        <taxon>Euteleostomi</taxon>
        <taxon>Actinopterygii</taxon>
        <taxon>Neopterygii</taxon>
        <taxon>Teleostei</taxon>
        <taxon>Ostariophysi</taxon>
        <taxon>Cypriniformes</taxon>
        <taxon>Leuciscidae</taxon>
        <taxon>Phoxininae</taxon>
        <taxon>Phoxinus</taxon>
    </lineage>
</organism>
<keyword evidence="9" id="KW-1185">Reference proteome</keyword>
<dbReference type="InterPro" id="IPR051423">
    <property type="entry name" value="CD225/Dispanin"/>
</dbReference>
<comment type="subcellular location">
    <subcellularLocation>
        <location evidence="1">Membrane</location>
    </subcellularLocation>
</comment>
<comment type="similarity">
    <text evidence="2">Belongs to the CD225/Dispanin family.</text>
</comment>
<evidence type="ECO:0000313" key="8">
    <source>
        <dbReference type="EMBL" id="KAK7127361.1"/>
    </source>
</evidence>
<feature type="transmembrane region" description="Helical" evidence="7">
    <location>
        <begin position="119"/>
        <end position="142"/>
    </location>
</feature>
<dbReference type="AlphaFoldDB" id="A0AAN9GT24"/>
<feature type="transmembrane region" description="Helical" evidence="7">
    <location>
        <begin position="73"/>
        <end position="98"/>
    </location>
</feature>